<dbReference type="Proteomes" id="UP000026960">
    <property type="component" value="Chromosome 5"/>
</dbReference>
<keyword evidence="2" id="KW-1185">Reference proteome</keyword>
<proteinExistence type="predicted"/>
<dbReference type="AlphaFoldDB" id="A0A0D3G2U4"/>
<dbReference type="EnsemblPlants" id="OBART05G02100.1">
    <property type="protein sequence ID" value="OBART05G02100.1"/>
    <property type="gene ID" value="OBART05G02100"/>
</dbReference>
<organism evidence="1">
    <name type="scientific">Oryza barthii</name>
    <dbReference type="NCBI Taxonomy" id="65489"/>
    <lineage>
        <taxon>Eukaryota</taxon>
        <taxon>Viridiplantae</taxon>
        <taxon>Streptophyta</taxon>
        <taxon>Embryophyta</taxon>
        <taxon>Tracheophyta</taxon>
        <taxon>Spermatophyta</taxon>
        <taxon>Magnoliopsida</taxon>
        <taxon>Liliopsida</taxon>
        <taxon>Poales</taxon>
        <taxon>Poaceae</taxon>
        <taxon>BOP clade</taxon>
        <taxon>Oryzoideae</taxon>
        <taxon>Oryzeae</taxon>
        <taxon>Oryzinae</taxon>
        <taxon>Oryza</taxon>
    </lineage>
</organism>
<dbReference type="Gramene" id="OBART05G02100.1">
    <property type="protein sequence ID" value="OBART05G02100.1"/>
    <property type="gene ID" value="OBART05G02100"/>
</dbReference>
<dbReference type="HOGENOM" id="CLU_2501498_0_0_1"/>
<accession>A0A0D3G2U4</accession>
<name>A0A0D3G2U4_9ORYZ</name>
<evidence type="ECO:0000313" key="2">
    <source>
        <dbReference type="Proteomes" id="UP000026960"/>
    </source>
</evidence>
<sequence>METENTRKEGRKEANMENPRKSRFVLNQVINYTTLFAHQLASHASLFLLSPYAHHPWYNGHGACWSVQVCLHVQCAIYFKSRLTQQ</sequence>
<dbReference type="PaxDb" id="65489-OBART05G02100.1"/>
<protein>
    <submittedName>
        <fullName evidence="1">Uncharacterized protein</fullName>
    </submittedName>
</protein>
<reference evidence="1" key="1">
    <citation type="journal article" date="2009" name="Rice">
        <title>De Novo Next Generation Sequencing of Plant Genomes.</title>
        <authorList>
            <person name="Rounsley S."/>
            <person name="Marri P.R."/>
            <person name="Yu Y."/>
            <person name="He R."/>
            <person name="Sisneros N."/>
            <person name="Goicoechea J.L."/>
            <person name="Lee S.J."/>
            <person name="Angelova A."/>
            <person name="Kudrna D."/>
            <person name="Luo M."/>
            <person name="Affourtit J."/>
            <person name="Desany B."/>
            <person name="Knight J."/>
            <person name="Niazi F."/>
            <person name="Egholm M."/>
            <person name="Wing R.A."/>
        </authorList>
    </citation>
    <scope>NUCLEOTIDE SEQUENCE [LARGE SCALE GENOMIC DNA]</scope>
    <source>
        <strain evidence="1">cv. IRGC 105608</strain>
    </source>
</reference>
<reference evidence="1" key="2">
    <citation type="submission" date="2015-03" db="UniProtKB">
        <authorList>
            <consortium name="EnsemblPlants"/>
        </authorList>
    </citation>
    <scope>IDENTIFICATION</scope>
</reference>
<evidence type="ECO:0000313" key="1">
    <source>
        <dbReference type="EnsemblPlants" id="OBART05G02100.1"/>
    </source>
</evidence>